<gene>
    <name evidence="3" type="ORF">D9758_008813</name>
</gene>
<dbReference type="Gene3D" id="3.40.50.300">
    <property type="entry name" value="P-loop containing nucleotide triphosphate hydrolases"/>
    <property type="match status" value="1"/>
</dbReference>
<keyword evidence="2" id="KW-0812">Transmembrane</keyword>
<proteinExistence type="predicted"/>
<dbReference type="EMBL" id="JAACJM010000064">
    <property type="protein sequence ID" value="KAF5353058.1"/>
    <property type="molecule type" value="Genomic_DNA"/>
</dbReference>
<dbReference type="SUPFAM" id="SSF52540">
    <property type="entry name" value="P-loop containing nucleoside triphosphate hydrolases"/>
    <property type="match status" value="1"/>
</dbReference>
<comment type="caution">
    <text evidence="3">The sequence shown here is derived from an EMBL/GenBank/DDBJ whole genome shotgun (WGS) entry which is preliminary data.</text>
</comment>
<evidence type="ECO:0000256" key="1">
    <source>
        <dbReference type="SAM" id="Coils"/>
    </source>
</evidence>
<dbReference type="Proteomes" id="UP000559256">
    <property type="component" value="Unassembled WGS sequence"/>
</dbReference>
<keyword evidence="2" id="KW-0472">Membrane</keyword>
<dbReference type="AlphaFoldDB" id="A0A8H5D4H0"/>
<dbReference type="SMART" id="SM00028">
    <property type="entry name" value="TPR"/>
    <property type="match status" value="8"/>
</dbReference>
<protein>
    <recommendedName>
        <fullName evidence="5">TPR-like protein</fullName>
    </recommendedName>
</protein>
<dbReference type="PANTHER" id="PTHR47691">
    <property type="entry name" value="REGULATOR-RELATED"/>
    <property type="match status" value="1"/>
</dbReference>
<keyword evidence="2" id="KW-1133">Transmembrane helix</keyword>
<accession>A0A8H5D4H0</accession>
<dbReference type="SUPFAM" id="SSF48452">
    <property type="entry name" value="TPR-like"/>
    <property type="match status" value="2"/>
</dbReference>
<dbReference type="OrthoDB" id="431454at2759"/>
<dbReference type="Gene3D" id="1.25.40.10">
    <property type="entry name" value="Tetratricopeptide repeat domain"/>
    <property type="match status" value="2"/>
</dbReference>
<dbReference type="InterPro" id="IPR011990">
    <property type="entry name" value="TPR-like_helical_dom_sf"/>
</dbReference>
<keyword evidence="4" id="KW-1185">Reference proteome</keyword>
<dbReference type="PANTHER" id="PTHR47691:SF3">
    <property type="entry name" value="HTH-TYPE TRANSCRIPTIONAL REGULATOR RV0890C-RELATED"/>
    <property type="match status" value="1"/>
</dbReference>
<evidence type="ECO:0000313" key="3">
    <source>
        <dbReference type="EMBL" id="KAF5353058.1"/>
    </source>
</evidence>
<reference evidence="3 4" key="1">
    <citation type="journal article" date="2020" name="ISME J.">
        <title>Uncovering the hidden diversity of litter-decomposition mechanisms in mushroom-forming fungi.</title>
        <authorList>
            <person name="Floudas D."/>
            <person name="Bentzer J."/>
            <person name="Ahren D."/>
            <person name="Johansson T."/>
            <person name="Persson P."/>
            <person name="Tunlid A."/>
        </authorList>
    </citation>
    <scope>NUCLEOTIDE SEQUENCE [LARGE SCALE GENOMIC DNA]</scope>
    <source>
        <strain evidence="3 4">CBS 291.85</strain>
    </source>
</reference>
<dbReference type="InterPro" id="IPR019734">
    <property type="entry name" value="TPR_rpt"/>
</dbReference>
<evidence type="ECO:0008006" key="5">
    <source>
        <dbReference type="Google" id="ProtNLM"/>
    </source>
</evidence>
<feature type="coiled-coil region" evidence="1">
    <location>
        <begin position="599"/>
        <end position="866"/>
    </location>
</feature>
<evidence type="ECO:0000256" key="2">
    <source>
        <dbReference type="SAM" id="Phobius"/>
    </source>
</evidence>
<feature type="transmembrane region" description="Helical" evidence="2">
    <location>
        <begin position="889"/>
        <end position="907"/>
    </location>
</feature>
<sequence>MEPTDNGPDQTGTGNQAHLFSGAHDFNIMGSTITNIGRDAYYTYNTYLPESKPKEVTADDLLLQKPPAPDVFTGRSHLVEEAVKLLCEANHAHIAILGTGGIGKTSVALHIMENALIKKKFARRCYFIPCEILPDAANLTQGLVQAIGLQPIQGKGSYELLLDYLKSCQESLLILDNFDTPWNGEDQAQVRHFIDTICGFKLPSVIVTMRGADGPGQIQWYKLGGQAGLAPLELRAAKQAFCSFTLNGKYTIDQKDPILEQLLRQMDGIPLAIVLIAQHAKDLPLKDLLEMWNIQKTAVLKEIGRQNDRLTSVAVSIELTLNIIREQLSITGKDVLKLVAFLPNGIPNWLDNLNRMLDIFPETNMEVLLLIKSCIIYEGEHNTLKILTPIGEYIMEIFGRPEHLENHIWRFYESFMDNLAQNSTAGDQLGLHIANIFKILDIQIGKSFENSHMNVLHQLCNHSKYYSGLVPLVEKYRRWGAQMSLGDQTGLMFLHGDMLSFMGKYEKAMAIINDVEKLHKHQINQETIDLESISCSNSMSVNYTIEQTQAECFKRLAQIAYYQSDYKESQWKVQQAMDLYEKIGNMRGAAQCLQRMGDISLMLDQYEEAQIMLKQATNQFEKIGYRVGAAQCLRSLGCISQMLGQYEEAKVRLEQAKEEFEEIRSRLGVAQCLELLGDMSMRMGQYQEAKVMLEQAKKQFEEIGSRLGAAQCLRVLGEICRILGQYEEAKVMLEQAKKQFAEIRHRLGIAQCLKSLGSLSKMLTQYEEATFRLEQAKEQFEGLGSKLGAAVCLQSLGDIRQMLGQYNEARAMLDQAKKQFEEIEDRRGAAQCLRSLGDISQKLGQYEEAKIMLQQAKDQFEQLGDRQGAAQCLQGLGKIQLGIFTTLQYSSYFLISLVMLLMALVWIHDVHI</sequence>
<keyword evidence="1" id="KW-0175">Coiled coil</keyword>
<name>A0A8H5D4H0_9AGAR</name>
<dbReference type="InterPro" id="IPR027417">
    <property type="entry name" value="P-loop_NTPase"/>
</dbReference>
<dbReference type="Pfam" id="PF13424">
    <property type="entry name" value="TPR_12"/>
    <property type="match status" value="3"/>
</dbReference>
<organism evidence="3 4">
    <name type="scientific">Tetrapyrgos nigripes</name>
    <dbReference type="NCBI Taxonomy" id="182062"/>
    <lineage>
        <taxon>Eukaryota</taxon>
        <taxon>Fungi</taxon>
        <taxon>Dikarya</taxon>
        <taxon>Basidiomycota</taxon>
        <taxon>Agaricomycotina</taxon>
        <taxon>Agaricomycetes</taxon>
        <taxon>Agaricomycetidae</taxon>
        <taxon>Agaricales</taxon>
        <taxon>Marasmiineae</taxon>
        <taxon>Marasmiaceae</taxon>
        <taxon>Tetrapyrgos</taxon>
    </lineage>
</organism>
<evidence type="ECO:0000313" key="4">
    <source>
        <dbReference type="Proteomes" id="UP000559256"/>
    </source>
</evidence>